<dbReference type="AlphaFoldDB" id="A0A329VA97"/>
<name>A0A329VA97_9GAMM</name>
<reference evidence="1 2" key="1">
    <citation type="journal article" date="2018" name="Int. J. Syst. Evol. Microbiol.">
        <title>Whole-genome-based revisit of Photorhabdus phylogeny: proposal for the elevation of most Photorhabdus subspecies to the species level and description of one novel species Photorhabdus bodei sp. nov., and one novel subspecies Photorhabdus laumondii subsp. clarkei subsp. nov.</title>
        <authorList>
            <person name="Machado R.A.R."/>
            <person name="Wuthrich D."/>
            <person name="Kuhnert P."/>
            <person name="Arce C.C.M."/>
            <person name="Thonen L."/>
            <person name="Ruiz C."/>
            <person name="Zhang X."/>
            <person name="Robert C.A.M."/>
            <person name="Karimi J."/>
            <person name="Kamali S."/>
            <person name="Ma J."/>
            <person name="Bruggmann R."/>
            <person name="Erb M."/>
        </authorList>
    </citation>
    <scope>NUCLEOTIDE SEQUENCE [LARGE SCALE GENOMIC DNA]</scope>
    <source>
        <strain evidence="1 2">BOJ-47</strain>
    </source>
</reference>
<dbReference type="EMBL" id="NSCI01000085">
    <property type="protein sequence ID" value="RAW81663.1"/>
    <property type="molecule type" value="Genomic_DNA"/>
</dbReference>
<proteinExistence type="predicted"/>
<comment type="caution">
    <text evidence="1">The sequence shown here is derived from an EMBL/GenBank/DDBJ whole genome shotgun (WGS) entry which is preliminary data.</text>
</comment>
<organism evidence="1 2">
    <name type="scientific">Photorhabdus laumondii subsp. clarkei</name>
    <dbReference type="NCBI Taxonomy" id="2029685"/>
    <lineage>
        <taxon>Bacteria</taxon>
        <taxon>Pseudomonadati</taxon>
        <taxon>Pseudomonadota</taxon>
        <taxon>Gammaproteobacteria</taxon>
        <taxon>Enterobacterales</taxon>
        <taxon>Morganellaceae</taxon>
        <taxon>Photorhabdus</taxon>
    </lineage>
</organism>
<accession>A0A329VA97</accession>
<gene>
    <name evidence="1" type="ORF">CKY01_22745</name>
</gene>
<dbReference type="Proteomes" id="UP000250870">
    <property type="component" value="Unassembled WGS sequence"/>
</dbReference>
<protein>
    <submittedName>
        <fullName evidence="1">Uncharacterized protein</fullName>
    </submittedName>
</protein>
<evidence type="ECO:0000313" key="2">
    <source>
        <dbReference type="Proteomes" id="UP000250870"/>
    </source>
</evidence>
<evidence type="ECO:0000313" key="1">
    <source>
        <dbReference type="EMBL" id="RAW81663.1"/>
    </source>
</evidence>
<sequence>MVLVTTIVIKIWDSISDGYTKYKESINAINDEVNTLLNIGGSDLFIAYEIYRSTNALSEASKIIHDEYIVIVNILLNDTLNARILVSDMDKIPKGGKISDKYKESVKKFMERGKVNIKFLQQIDQNVNSKQEKKK</sequence>